<protein>
    <recommendedName>
        <fullName evidence="5">Transferase</fullName>
    </recommendedName>
</protein>
<dbReference type="Proteomes" id="UP000325030">
    <property type="component" value="Chromosome"/>
</dbReference>
<gene>
    <name evidence="1" type="ORF">IC006_1649</name>
    <name evidence="2" type="ORF">IC007_1626</name>
</gene>
<dbReference type="KEGG" id="step:IC006_1649"/>
<evidence type="ECO:0000313" key="2">
    <source>
        <dbReference type="EMBL" id="BBG27096.1"/>
    </source>
</evidence>
<evidence type="ECO:0008006" key="5">
    <source>
        <dbReference type="Google" id="ProtNLM"/>
    </source>
</evidence>
<proteinExistence type="predicted"/>
<reference evidence="4" key="1">
    <citation type="submission" date="2018-09" db="EMBL/GenBank/DDBJ databases">
        <title>Complete Genome Sequencing of Sulfolobus sp. JCM 16834.</title>
        <authorList>
            <person name="Kato S."/>
            <person name="Itoh T."/>
            <person name="Ohkuma M."/>
        </authorList>
    </citation>
    <scope>NUCLEOTIDE SEQUENCE [LARGE SCALE GENOMIC DNA]</scope>
    <source>
        <strain evidence="4">IC-007</strain>
    </source>
</reference>
<dbReference type="Proteomes" id="UP000322983">
    <property type="component" value="Chromosome"/>
</dbReference>
<reference evidence="2 3" key="2">
    <citation type="journal article" date="2020" name="Int. J. Syst. Evol. Microbiol.">
        <title>Sulfuracidifex tepidarius gen. nov., sp. nov. and transfer of Sulfolobus metallicus Huber and Stetter 1992 to the genus Sulfuracidifex as Sulfuracidifex metallicus comb. nov.</title>
        <authorList>
            <person name="Itoh T."/>
            <person name="Miura T."/>
            <person name="Sakai H.D."/>
            <person name="Kato S."/>
            <person name="Ohkuma M."/>
            <person name="Takashina T."/>
        </authorList>
    </citation>
    <scope>NUCLEOTIDE SEQUENCE</scope>
    <source>
        <strain evidence="1 3">IC-006</strain>
        <strain evidence="2">IC-007</strain>
    </source>
</reference>
<name>A0A510E3P8_9CREN</name>
<dbReference type="OrthoDB" id="57125at2157"/>
<evidence type="ECO:0000313" key="1">
    <source>
        <dbReference type="EMBL" id="BBG24339.1"/>
    </source>
</evidence>
<evidence type="ECO:0000313" key="3">
    <source>
        <dbReference type="Proteomes" id="UP000322983"/>
    </source>
</evidence>
<sequence length="132" mass="14499">MVGVGKIPVEDAKVYLDGSLLSEAKVYVHIKGYSRARVTHIDVEDPSLKKVIPPRHSDYPLVIWGPRVEIPVKGHLLALESETLSKILKMQGNLYVGGKGKGVFLGFHKEQIRELEAFGTSKGVPPISKRAS</sequence>
<dbReference type="GeneID" id="41717962"/>
<dbReference type="EMBL" id="AP018930">
    <property type="protein sequence ID" value="BBG27096.1"/>
    <property type="molecule type" value="Genomic_DNA"/>
</dbReference>
<dbReference type="AlphaFoldDB" id="A0A510E3P8"/>
<dbReference type="EMBL" id="AP018929">
    <property type="protein sequence ID" value="BBG24339.1"/>
    <property type="molecule type" value="Genomic_DNA"/>
</dbReference>
<dbReference type="RefSeq" id="WP_054845005.1">
    <property type="nucleotide sequence ID" value="NZ_AP018929.1"/>
</dbReference>
<keyword evidence="3" id="KW-1185">Reference proteome</keyword>
<accession>A0A510E3P8</accession>
<evidence type="ECO:0000313" key="4">
    <source>
        <dbReference type="Proteomes" id="UP000325030"/>
    </source>
</evidence>
<organism evidence="2 4">
    <name type="scientific">Sulfuracidifex tepidarius</name>
    <dbReference type="NCBI Taxonomy" id="1294262"/>
    <lineage>
        <taxon>Archaea</taxon>
        <taxon>Thermoproteota</taxon>
        <taxon>Thermoprotei</taxon>
        <taxon>Sulfolobales</taxon>
        <taxon>Sulfolobaceae</taxon>
        <taxon>Sulfuracidifex</taxon>
    </lineage>
</organism>
<accession>A0A510DVY3</accession>